<organism evidence="5 6">
    <name type="scientific">Sphingopyxis macrogoltabida</name>
    <name type="common">Sphingomonas macrogoltabidus</name>
    <dbReference type="NCBI Taxonomy" id="33050"/>
    <lineage>
        <taxon>Bacteria</taxon>
        <taxon>Pseudomonadati</taxon>
        <taxon>Pseudomonadota</taxon>
        <taxon>Alphaproteobacteria</taxon>
        <taxon>Sphingomonadales</taxon>
        <taxon>Sphingomonadaceae</taxon>
        <taxon>Sphingopyxis</taxon>
    </lineage>
</organism>
<dbReference type="AlphaFoldDB" id="A0AAC9FF04"/>
<dbReference type="GO" id="GO:0004821">
    <property type="term" value="F:histidine-tRNA ligase activity"/>
    <property type="evidence" value="ECO:0007669"/>
    <property type="project" value="TreeGrafter"/>
</dbReference>
<dbReference type="InterPro" id="IPR004516">
    <property type="entry name" value="HisRS/HisZ"/>
</dbReference>
<dbReference type="PIRSF" id="PIRSF001549">
    <property type="entry name" value="His-tRNA_synth"/>
    <property type="match status" value="1"/>
</dbReference>
<sequence length="371" mass="39151">MTKAPALLPEGLRDRLPAQAEATSRVTRALVDAMRAHGYGRVSPPLAEFRETLGGDDDRLTRDLLRFTDPVSQRTLALRPDITRQVGRIATSLLAGAPRPLRLCYAGQVVKLRASQLRPAREMLQVGAELIGSDSVAAAREIVTVAIDALDAAGIGPVTIDFTLPDVVELLANGPLPVAVPVEELQGELDAKDAGALARLGAEAYLPLLRATGPFDQAIAELRAFDTTGVLDARIEALEAIAAPIRGRATLTLDPTERHGFAYQSWFGFSIFVPGQGDIIGRGGSYAIPVGEDREEAAVGFSLYPDPLIDEGLGGEDDAERRIFLPLGHDAAIAAGLRADGWQTVAALSDADDARALGCGFTLGPDGPVEA</sequence>
<reference evidence="5 6" key="2">
    <citation type="journal article" date="2016" name="Genome Announc.">
        <title>Complete Genome Sequence of Sphingopyxis macrogoltabida Strain 203N (NBRC 111659), a Polyethylene Glycol Degrader.</title>
        <authorList>
            <person name="Ohtsubo Y."/>
            <person name="Nonoyama S."/>
            <person name="Nagata Y."/>
            <person name="Numata M."/>
            <person name="Tsuchikane K."/>
            <person name="Hosoyama A."/>
            <person name="Yamazoe A."/>
            <person name="Tsuda M."/>
            <person name="Fujita N."/>
            <person name="Kawai F."/>
        </authorList>
    </citation>
    <scope>NUCLEOTIDE SEQUENCE [LARGE SCALE GENOMIC DNA]</scope>
    <source>
        <strain evidence="5 6">203N</strain>
    </source>
</reference>
<dbReference type="PANTHER" id="PTHR43707">
    <property type="entry name" value="HISTIDYL-TRNA SYNTHETASE"/>
    <property type="match status" value="1"/>
</dbReference>
<dbReference type="InterPro" id="IPR041715">
    <property type="entry name" value="HisRS-like_core"/>
</dbReference>
<dbReference type="EMBL" id="CP013344">
    <property type="protein sequence ID" value="AMU87963.1"/>
    <property type="molecule type" value="Genomic_DNA"/>
</dbReference>
<evidence type="ECO:0000256" key="1">
    <source>
        <dbReference type="ARBA" id="ARBA00011738"/>
    </source>
</evidence>
<dbReference type="RefSeq" id="WP_054724696.1">
    <property type="nucleotide sequence ID" value="NZ_CP009429.1"/>
</dbReference>
<dbReference type="PANTHER" id="PTHR43707:SF1">
    <property type="entry name" value="HISTIDINE--TRNA LIGASE, MITOCHONDRIAL-RELATED"/>
    <property type="match status" value="1"/>
</dbReference>
<dbReference type="InterPro" id="IPR006195">
    <property type="entry name" value="aa-tRNA-synth_II"/>
</dbReference>
<dbReference type="Gene3D" id="3.30.930.10">
    <property type="entry name" value="Bira Bifunctional Protein, Domain 2"/>
    <property type="match status" value="1"/>
</dbReference>
<keyword evidence="5" id="KW-0808">Transferase</keyword>
<feature type="domain" description="Aminoacyl-transfer RNA synthetases class-II family profile" evidence="4">
    <location>
        <begin position="24"/>
        <end position="326"/>
    </location>
</feature>
<dbReference type="SUPFAM" id="SSF55681">
    <property type="entry name" value="Class II aaRS and biotin synthetases"/>
    <property type="match status" value="1"/>
</dbReference>
<dbReference type="Proteomes" id="UP000076088">
    <property type="component" value="Chromosome"/>
</dbReference>
<keyword evidence="5" id="KW-0328">Glycosyltransferase</keyword>
<proteinExistence type="predicted"/>
<dbReference type="GO" id="GO:0016757">
    <property type="term" value="F:glycosyltransferase activity"/>
    <property type="evidence" value="ECO:0007669"/>
    <property type="project" value="UniProtKB-KW"/>
</dbReference>
<protein>
    <recommendedName>
        <fullName evidence="2">Histidine--tRNA ligase</fullName>
    </recommendedName>
</protein>
<evidence type="ECO:0000256" key="2">
    <source>
        <dbReference type="ARBA" id="ARBA00017399"/>
    </source>
</evidence>
<dbReference type="GO" id="GO:0006427">
    <property type="term" value="P:histidyl-tRNA aminoacylation"/>
    <property type="evidence" value="ECO:0007669"/>
    <property type="project" value="TreeGrafter"/>
</dbReference>
<feature type="binding site" evidence="3">
    <location>
        <begin position="81"/>
        <end position="83"/>
    </location>
    <ligand>
        <name>L-histidine</name>
        <dbReference type="ChEBI" id="CHEBI:57595"/>
    </ligand>
</feature>
<evidence type="ECO:0000256" key="3">
    <source>
        <dbReference type="PIRSR" id="PIRSR001549-1"/>
    </source>
</evidence>
<evidence type="ECO:0000313" key="5">
    <source>
        <dbReference type="EMBL" id="AMU87963.1"/>
    </source>
</evidence>
<gene>
    <name evidence="5" type="ORF">ATM17_02720</name>
</gene>
<dbReference type="Pfam" id="PF13393">
    <property type="entry name" value="tRNA-synt_His"/>
    <property type="match status" value="1"/>
</dbReference>
<accession>A0AAC9FF04</accession>
<name>A0AAC9FF04_SPHMC</name>
<dbReference type="KEGG" id="smaz:LH19_02750"/>
<evidence type="ECO:0000313" key="6">
    <source>
        <dbReference type="Proteomes" id="UP000076088"/>
    </source>
</evidence>
<feature type="binding site" evidence="3">
    <location>
        <position position="125"/>
    </location>
    <ligand>
        <name>L-histidine</name>
        <dbReference type="ChEBI" id="CHEBI:57595"/>
    </ligand>
</feature>
<feature type="binding site" evidence="3">
    <location>
        <position position="129"/>
    </location>
    <ligand>
        <name>L-histidine</name>
        <dbReference type="ChEBI" id="CHEBI:57595"/>
    </ligand>
</feature>
<dbReference type="GO" id="GO:0005737">
    <property type="term" value="C:cytoplasm"/>
    <property type="evidence" value="ECO:0007669"/>
    <property type="project" value="InterPro"/>
</dbReference>
<reference evidence="6" key="1">
    <citation type="submission" date="2015-11" db="EMBL/GenBank/DDBJ databases">
        <title>Complete genome sequence of a polyethylene-glycol degrader Sphingopyxis macrogoltabida 203N (NBRC 111659).</title>
        <authorList>
            <person name="Yoshiyuki O."/>
            <person name="Shouta N."/>
            <person name="Nagata Y."/>
            <person name="Numata M."/>
            <person name="Tsuchikane K."/>
            <person name="Hosoyama A."/>
            <person name="Yamazoe A."/>
            <person name="Tsuda M."/>
            <person name="Fujita N."/>
            <person name="Kawai F."/>
        </authorList>
    </citation>
    <scope>NUCLEOTIDE SEQUENCE [LARGE SCALE GENOMIC DNA]</scope>
    <source>
        <strain evidence="6">203N</strain>
    </source>
</reference>
<evidence type="ECO:0000259" key="4">
    <source>
        <dbReference type="PROSITE" id="PS50862"/>
    </source>
</evidence>
<dbReference type="PROSITE" id="PS50862">
    <property type="entry name" value="AA_TRNA_LIGASE_II"/>
    <property type="match status" value="1"/>
</dbReference>
<dbReference type="InterPro" id="IPR045864">
    <property type="entry name" value="aa-tRNA-synth_II/BPL/LPL"/>
</dbReference>
<keyword evidence="6" id="KW-1185">Reference proteome</keyword>
<comment type="subunit">
    <text evidence="1">Homodimer.</text>
</comment>